<evidence type="ECO:0000313" key="2">
    <source>
        <dbReference type="Proteomes" id="UP001055811"/>
    </source>
</evidence>
<protein>
    <submittedName>
        <fullName evidence="1">Uncharacterized protein</fullName>
    </submittedName>
</protein>
<evidence type="ECO:0000313" key="1">
    <source>
        <dbReference type="EMBL" id="KAI3752591.1"/>
    </source>
</evidence>
<reference evidence="2" key="1">
    <citation type="journal article" date="2022" name="Mol. Ecol. Resour.">
        <title>The genomes of chicory, endive, great burdock and yacon provide insights into Asteraceae palaeo-polyploidization history and plant inulin production.</title>
        <authorList>
            <person name="Fan W."/>
            <person name="Wang S."/>
            <person name="Wang H."/>
            <person name="Wang A."/>
            <person name="Jiang F."/>
            <person name="Liu H."/>
            <person name="Zhao H."/>
            <person name="Xu D."/>
            <person name="Zhang Y."/>
        </authorList>
    </citation>
    <scope>NUCLEOTIDE SEQUENCE [LARGE SCALE GENOMIC DNA]</scope>
    <source>
        <strain evidence="2">cv. Punajuju</strain>
    </source>
</reference>
<dbReference type="Proteomes" id="UP001055811">
    <property type="component" value="Linkage Group LG04"/>
</dbReference>
<accession>A0ACB9E2D3</accession>
<comment type="caution">
    <text evidence="1">The sequence shown here is derived from an EMBL/GenBank/DDBJ whole genome shotgun (WGS) entry which is preliminary data.</text>
</comment>
<dbReference type="EMBL" id="CM042012">
    <property type="protein sequence ID" value="KAI3752591.1"/>
    <property type="molecule type" value="Genomic_DNA"/>
</dbReference>
<gene>
    <name evidence="1" type="ORF">L2E82_24625</name>
</gene>
<proteinExistence type="predicted"/>
<organism evidence="1 2">
    <name type="scientific">Cichorium intybus</name>
    <name type="common">Chicory</name>
    <dbReference type="NCBI Taxonomy" id="13427"/>
    <lineage>
        <taxon>Eukaryota</taxon>
        <taxon>Viridiplantae</taxon>
        <taxon>Streptophyta</taxon>
        <taxon>Embryophyta</taxon>
        <taxon>Tracheophyta</taxon>
        <taxon>Spermatophyta</taxon>
        <taxon>Magnoliopsida</taxon>
        <taxon>eudicotyledons</taxon>
        <taxon>Gunneridae</taxon>
        <taxon>Pentapetalae</taxon>
        <taxon>asterids</taxon>
        <taxon>campanulids</taxon>
        <taxon>Asterales</taxon>
        <taxon>Asteraceae</taxon>
        <taxon>Cichorioideae</taxon>
        <taxon>Cichorieae</taxon>
        <taxon>Cichoriinae</taxon>
        <taxon>Cichorium</taxon>
    </lineage>
</organism>
<reference evidence="1 2" key="2">
    <citation type="journal article" date="2022" name="Mol. Ecol. Resour.">
        <title>The genomes of chicory, endive, great burdock and yacon provide insights into Asteraceae paleo-polyploidization history and plant inulin production.</title>
        <authorList>
            <person name="Fan W."/>
            <person name="Wang S."/>
            <person name="Wang H."/>
            <person name="Wang A."/>
            <person name="Jiang F."/>
            <person name="Liu H."/>
            <person name="Zhao H."/>
            <person name="Xu D."/>
            <person name="Zhang Y."/>
        </authorList>
    </citation>
    <scope>NUCLEOTIDE SEQUENCE [LARGE SCALE GENOMIC DNA]</scope>
    <source>
        <strain evidence="2">cv. Punajuju</strain>
        <tissue evidence="1">Leaves</tissue>
    </source>
</reference>
<sequence>MAGSGKKNEDGYSDDNEQQHQHKLRRRNISSGFFHGYPYHHLDHHRHAHVQASCNVDVHAESSNDDQFPSDRIRLNPEEGLPIGLTLRKSMSLIKQLQMTLTQQKQQNNRQEALSQRPPARKLKASNFPAVILKIGSWVWTSKNEGDLIVKFYYGKKKLVWEFLYGCRKRKIEILWSHVSAINAFVDEDKTGRLEIEMDEPPKYYKEIKFQPQKHTQWTTTGDFTGGQAHSCRRHTLIFSPGVLESPFKKLLQYDNRLFKLSRQPFPTHECLDFTDNSNVYGCSSIPLSIYEHQGTVPSLLQQISSFVEHSGCNLPMSGLNIQHLGEIATKVAKMQQRTSVFLEQSGNNQIQDICLPTGREEDHYLRYQGLAESWTPDRQLESGMDIKNFAEFTNQQNCFKVYSNCKPFIEIDENNYNPSGNWMNDGNHHEARLDISSSSGSVMNHSIYHDDEICSFNEQQVNDVLAFLKDY</sequence>
<keyword evidence="2" id="KW-1185">Reference proteome</keyword>
<name>A0ACB9E2D3_CICIN</name>